<name>A0A0F8Y6I3_9ZZZZ</name>
<dbReference type="SMART" id="SM00567">
    <property type="entry name" value="EZ_HEAT"/>
    <property type="match status" value="2"/>
</dbReference>
<dbReference type="EMBL" id="LAZR01055211">
    <property type="protein sequence ID" value="KKK76888.1"/>
    <property type="molecule type" value="Genomic_DNA"/>
</dbReference>
<evidence type="ECO:0008006" key="2">
    <source>
        <dbReference type="Google" id="ProtNLM"/>
    </source>
</evidence>
<dbReference type="GO" id="GO:0019135">
    <property type="term" value="F:deoxyhypusine monooxygenase activity"/>
    <property type="evidence" value="ECO:0007669"/>
    <property type="project" value="TreeGrafter"/>
</dbReference>
<dbReference type="AlphaFoldDB" id="A0A0F8Y6I3"/>
<accession>A0A0F8Y6I3</accession>
<dbReference type="PANTHER" id="PTHR12697:SF5">
    <property type="entry name" value="DEOXYHYPUSINE HYDROXYLASE"/>
    <property type="match status" value="1"/>
</dbReference>
<organism evidence="1">
    <name type="scientific">marine sediment metagenome</name>
    <dbReference type="NCBI Taxonomy" id="412755"/>
    <lineage>
        <taxon>unclassified sequences</taxon>
        <taxon>metagenomes</taxon>
        <taxon>ecological metagenomes</taxon>
    </lineage>
</organism>
<dbReference type="PROSITE" id="PS51257">
    <property type="entry name" value="PROKAR_LIPOPROTEIN"/>
    <property type="match status" value="1"/>
</dbReference>
<reference evidence="1" key="1">
    <citation type="journal article" date="2015" name="Nature">
        <title>Complex archaea that bridge the gap between prokaryotes and eukaryotes.</title>
        <authorList>
            <person name="Spang A."/>
            <person name="Saw J.H."/>
            <person name="Jorgensen S.L."/>
            <person name="Zaremba-Niedzwiedzka K."/>
            <person name="Martijn J."/>
            <person name="Lind A.E."/>
            <person name="van Eijk R."/>
            <person name="Schleper C."/>
            <person name="Guy L."/>
            <person name="Ettema T.J."/>
        </authorList>
    </citation>
    <scope>NUCLEOTIDE SEQUENCE</scope>
</reference>
<dbReference type="SUPFAM" id="SSF48371">
    <property type="entry name" value="ARM repeat"/>
    <property type="match status" value="1"/>
</dbReference>
<dbReference type="InterPro" id="IPR016024">
    <property type="entry name" value="ARM-type_fold"/>
</dbReference>
<dbReference type="InterPro" id="IPR004155">
    <property type="entry name" value="PBS_lyase_HEAT"/>
</dbReference>
<evidence type="ECO:0000313" key="1">
    <source>
        <dbReference type="EMBL" id="KKK76888.1"/>
    </source>
</evidence>
<dbReference type="Gene3D" id="1.25.10.10">
    <property type="entry name" value="Leucine-rich Repeat Variant"/>
    <property type="match status" value="1"/>
</dbReference>
<comment type="caution">
    <text evidence="1">The sequence shown here is derived from an EMBL/GenBank/DDBJ whole genome shotgun (WGS) entry which is preliminary data.</text>
</comment>
<protein>
    <recommendedName>
        <fullName evidence="2">HEAT repeat domain-containing protein</fullName>
    </recommendedName>
</protein>
<dbReference type="Pfam" id="PF13646">
    <property type="entry name" value="HEAT_2"/>
    <property type="match status" value="1"/>
</dbReference>
<feature type="non-terminal residue" evidence="1">
    <location>
        <position position="188"/>
    </location>
</feature>
<dbReference type="PANTHER" id="PTHR12697">
    <property type="entry name" value="PBS LYASE HEAT-LIKE PROTEIN"/>
    <property type="match status" value="1"/>
</dbReference>
<dbReference type="InterPro" id="IPR011989">
    <property type="entry name" value="ARM-like"/>
</dbReference>
<proteinExistence type="predicted"/>
<gene>
    <name evidence="1" type="ORF">LCGC14_2859130</name>
</gene>
<sequence length="188" mass="20904">MKTLIHLFTQYIVIVILLTVSACKGQTTSSEVLVQQVLTQIVKHDFHPLNEDRAMTIDRTFNKPGIADLSNGDWRIRLLAVRDLVRAGIRSDNEIIAGLSNSDEHVRQVCAMALGILKSQAAIDGLEQIVREDKNTIVRSQAVIALGQIESRGSLELLHESLINDPSRDVKHQCELAIDQIEKEMGTT</sequence>